<dbReference type="EMBL" id="FNYS01000042">
    <property type="protein sequence ID" value="SEJ43148.1"/>
    <property type="molecule type" value="Genomic_DNA"/>
</dbReference>
<name>A0A1H6YP97_9FLAO</name>
<dbReference type="Proteomes" id="UP000183077">
    <property type="component" value="Unassembled WGS sequence"/>
</dbReference>
<organism evidence="1 2">
    <name type="scientific">Myroides marinus</name>
    <dbReference type="NCBI Taxonomy" id="703342"/>
    <lineage>
        <taxon>Bacteria</taxon>
        <taxon>Pseudomonadati</taxon>
        <taxon>Bacteroidota</taxon>
        <taxon>Flavobacteriia</taxon>
        <taxon>Flavobacteriales</taxon>
        <taxon>Flavobacteriaceae</taxon>
        <taxon>Myroides</taxon>
    </lineage>
</organism>
<dbReference type="InterPro" id="IPR049676">
    <property type="entry name" value="QatC"/>
</dbReference>
<dbReference type="Gene3D" id="3.40.50.620">
    <property type="entry name" value="HUPs"/>
    <property type="match status" value="1"/>
</dbReference>
<dbReference type="NCBIfam" id="NF041925">
    <property type="entry name" value="QatC"/>
    <property type="match status" value="1"/>
</dbReference>
<reference evidence="1 2" key="1">
    <citation type="submission" date="2016-10" db="EMBL/GenBank/DDBJ databases">
        <authorList>
            <person name="de Groot N.N."/>
        </authorList>
    </citation>
    <scope>NUCLEOTIDE SEQUENCE [LARGE SCALE GENOMIC DNA]</scope>
    <source>
        <strain evidence="1 2">DSM 23048</strain>
    </source>
</reference>
<accession>A0A1H6YP97</accession>
<evidence type="ECO:0000313" key="2">
    <source>
        <dbReference type="Proteomes" id="UP000183077"/>
    </source>
</evidence>
<gene>
    <name evidence="1" type="ORF">SAMN04488018_1427</name>
</gene>
<protein>
    <submittedName>
        <fullName evidence="1">7-cyano-7-deazaguanine synthase (Queuosine biosynthesis)</fullName>
    </submittedName>
</protein>
<proteinExistence type="predicted"/>
<dbReference type="GeneID" id="82258886"/>
<dbReference type="AlphaFoldDB" id="A0A1H6YP97"/>
<sequence length="440" mass="50475">MKRIKVNSPIYNNKSGTLSIELSGEDEELSTVSIDFKTLLPFANLVKSQVKDFFFITCAVYGIDRFINRKYNSVDGWSRELQIEFPVSDIDIWNTVKENLEELLSFLTGDYWNIEFYESTYISPEFTLPIEFQESFKQVNLFSGGLDSLIGAVDYLSRHPEDKVLFASHYDPQMKGPKGDQEYLLMLLNKQYRGLFDYVPSIKVTLSETNIRRETTFRSRSILFIGIALIISQGKNIKDIIVPENGSVSLNYPLSPSRRTSCSTRTTHPFVLDRTNFILKEIGIQSIISNPYEFLTKGEMVDNCHDLEFLKKIIDFSNSCGKRGHRSSWKLPLATHCGVCMPCIYRQASLLNQIDKTKYGSSVNSLIPFKTKKSQDVGICLDFLKKDITREDIKTELIVNGIKNIDKLKNYVEVVWRTRVELKKWFTKNGNSVIKNKAGL</sequence>
<dbReference type="RefSeq" id="WP_074748461.1">
    <property type="nucleotide sequence ID" value="NZ_FNYS01000042.1"/>
</dbReference>
<dbReference type="InterPro" id="IPR014729">
    <property type="entry name" value="Rossmann-like_a/b/a_fold"/>
</dbReference>
<evidence type="ECO:0000313" key="1">
    <source>
        <dbReference type="EMBL" id="SEJ43148.1"/>
    </source>
</evidence>